<keyword evidence="1" id="KW-0472">Membrane</keyword>
<accession>A0ABX1TA35</accession>
<gene>
    <name evidence="2" type="ORF">E4Q08_15365</name>
</gene>
<comment type="caution">
    <text evidence="2">The sequence shown here is derived from an EMBL/GenBank/DDBJ whole genome shotgun (WGS) entry which is preliminary data.</text>
</comment>
<keyword evidence="1" id="KW-1133">Transmembrane helix</keyword>
<sequence>MRTFIATIETPAGTETMKLAAASIQDAYGQVAERSLSAANSSYHYSIRETSPIASPQFFNGFTNASISLVACLILFMVLDHLLRKWLKS</sequence>
<feature type="transmembrane region" description="Helical" evidence="1">
    <location>
        <begin position="65"/>
        <end position="83"/>
    </location>
</feature>
<evidence type="ECO:0000313" key="2">
    <source>
        <dbReference type="EMBL" id="NMQ06530.1"/>
    </source>
</evidence>
<dbReference type="EMBL" id="SPMX01000045">
    <property type="protein sequence ID" value="NMQ06530.1"/>
    <property type="molecule type" value="Genomic_DNA"/>
</dbReference>
<proteinExistence type="predicted"/>
<evidence type="ECO:0000313" key="3">
    <source>
        <dbReference type="Proteomes" id="UP000886469"/>
    </source>
</evidence>
<dbReference type="Proteomes" id="UP000886469">
    <property type="component" value="Unassembled WGS sequence"/>
</dbReference>
<dbReference type="RefSeq" id="WP_169071043.1">
    <property type="nucleotide sequence ID" value="NZ_JAZKUC010000001.1"/>
</dbReference>
<organism evidence="2 3">
    <name type="scientific">Candidatus Accumulibacter contiguus</name>
    <dbReference type="NCBI Taxonomy" id="2954381"/>
    <lineage>
        <taxon>Bacteria</taxon>
        <taxon>Pseudomonadati</taxon>
        <taxon>Pseudomonadota</taxon>
        <taxon>Betaproteobacteria</taxon>
        <taxon>Candidatus Accumulibacter</taxon>
    </lineage>
</organism>
<reference evidence="2" key="1">
    <citation type="submission" date="2019-03" db="EMBL/GenBank/DDBJ databases">
        <title>Metabolic reconstructions from genomes of highly enriched 'Candidatus Accumulibacter' and 'Candidatus Competibacter' bioreactor populations.</title>
        <authorList>
            <person name="Annavajhala M.K."/>
            <person name="Welles L."/>
            <person name="Abbas B."/>
            <person name="Sorokin D."/>
            <person name="Park H."/>
            <person name="Van Loosdrecht M."/>
            <person name="Chandran K."/>
        </authorList>
    </citation>
    <scope>NUCLEOTIDE SEQUENCE</scope>
    <source>
        <strain evidence="2">SBR_L</strain>
    </source>
</reference>
<protein>
    <submittedName>
        <fullName evidence="2">Uncharacterized protein</fullName>
    </submittedName>
</protein>
<keyword evidence="3" id="KW-1185">Reference proteome</keyword>
<keyword evidence="1" id="KW-0812">Transmembrane</keyword>
<evidence type="ECO:0000256" key="1">
    <source>
        <dbReference type="SAM" id="Phobius"/>
    </source>
</evidence>
<name>A0ABX1TA35_9PROT</name>